<organism evidence="1 2">
    <name type="scientific">Entomophthora muscae</name>
    <dbReference type="NCBI Taxonomy" id="34485"/>
    <lineage>
        <taxon>Eukaryota</taxon>
        <taxon>Fungi</taxon>
        <taxon>Fungi incertae sedis</taxon>
        <taxon>Zoopagomycota</taxon>
        <taxon>Entomophthoromycotina</taxon>
        <taxon>Entomophthoromycetes</taxon>
        <taxon>Entomophthorales</taxon>
        <taxon>Entomophthoraceae</taxon>
        <taxon>Entomophthora</taxon>
    </lineage>
</organism>
<protein>
    <submittedName>
        <fullName evidence="1">Uncharacterized protein</fullName>
    </submittedName>
</protein>
<gene>
    <name evidence="1" type="ORF">DSO57_1039094</name>
</gene>
<comment type="caution">
    <text evidence="1">The sequence shown here is derived from an EMBL/GenBank/DDBJ whole genome shotgun (WGS) entry which is preliminary data.</text>
</comment>
<reference evidence="1" key="1">
    <citation type="submission" date="2022-04" db="EMBL/GenBank/DDBJ databases">
        <title>Genome of the entomopathogenic fungus Entomophthora muscae.</title>
        <authorList>
            <person name="Elya C."/>
            <person name="Lovett B.R."/>
            <person name="Lee E."/>
            <person name="Macias A.M."/>
            <person name="Hajek A.E."/>
            <person name="De Bivort B.L."/>
            <person name="Kasson M.T."/>
            <person name="De Fine Licht H.H."/>
            <person name="Stajich J.E."/>
        </authorList>
    </citation>
    <scope>NUCLEOTIDE SEQUENCE</scope>
    <source>
        <strain evidence="1">Berkeley</strain>
    </source>
</reference>
<name>A0ACC2RD89_9FUNG</name>
<evidence type="ECO:0000313" key="1">
    <source>
        <dbReference type="EMBL" id="KAJ9048029.1"/>
    </source>
</evidence>
<sequence length="261" mass="29101">MAAHCPVKQCGYCGIENEHTSNKCPARLARVKPKVADSMFVEMMAVEKRTATPPVHDAGKHPCLVSPIIEKAKRMLSSCILLNPKRTCIQEPTPTRAPSPVQMTKRGVQREDAPSPEDEDGMRVQLKTFEDAIHKLMDKLANLSKELGEDQHIAIENKIGEQLDEPMAKLPNLQSNSDSMPVTVEDLISQEQLLDAKFEDDIFDQKVDTPQEADLIQIASPKVSVETVPKTICRAFYITAPQLFEIIGHRTFAGIQSYVRI</sequence>
<keyword evidence="2" id="KW-1185">Reference proteome</keyword>
<accession>A0ACC2RD89</accession>
<dbReference type="Proteomes" id="UP001165960">
    <property type="component" value="Unassembled WGS sequence"/>
</dbReference>
<evidence type="ECO:0000313" key="2">
    <source>
        <dbReference type="Proteomes" id="UP001165960"/>
    </source>
</evidence>
<proteinExistence type="predicted"/>
<dbReference type="EMBL" id="QTSX02007685">
    <property type="protein sequence ID" value="KAJ9048029.1"/>
    <property type="molecule type" value="Genomic_DNA"/>
</dbReference>